<dbReference type="GO" id="GO:0008270">
    <property type="term" value="F:zinc ion binding"/>
    <property type="evidence" value="ECO:0007669"/>
    <property type="project" value="UniProtKB-KW"/>
</dbReference>
<evidence type="ECO:0000256" key="2">
    <source>
        <dbReference type="ARBA" id="ARBA00022771"/>
    </source>
</evidence>
<dbReference type="PROSITE" id="PS50808">
    <property type="entry name" value="ZF_BED"/>
    <property type="match status" value="1"/>
</dbReference>
<feature type="domain" description="BED-type" evidence="7">
    <location>
        <begin position="18"/>
        <end position="75"/>
    </location>
</feature>
<proteinExistence type="predicted"/>
<name>A0ABD3PK86_9STRA</name>
<evidence type="ECO:0000256" key="6">
    <source>
        <dbReference type="SAM" id="MobiDB-lite"/>
    </source>
</evidence>
<keyword evidence="5" id="KW-0175">Coiled coil</keyword>
<evidence type="ECO:0000313" key="8">
    <source>
        <dbReference type="EMBL" id="KAL3787761.1"/>
    </source>
</evidence>
<feature type="compositionally biased region" description="Basic residues" evidence="6">
    <location>
        <begin position="102"/>
        <end position="113"/>
    </location>
</feature>
<evidence type="ECO:0000256" key="1">
    <source>
        <dbReference type="ARBA" id="ARBA00022723"/>
    </source>
</evidence>
<keyword evidence="3" id="KW-0862">Zinc</keyword>
<evidence type="ECO:0000259" key="7">
    <source>
        <dbReference type="PROSITE" id="PS50808"/>
    </source>
</evidence>
<dbReference type="Proteomes" id="UP001516023">
    <property type="component" value="Unassembled WGS sequence"/>
</dbReference>
<evidence type="ECO:0000256" key="5">
    <source>
        <dbReference type="SAM" id="Coils"/>
    </source>
</evidence>
<reference evidence="8 9" key="1">
    <citation type="journal article" date="2020" name="G3 (Bethesda)">
        <title>Improved Reference Genome for Cyclotella cryptica CCMP332, a Model for Cell Wall Morphogenesis, Salinity Adaptation, and Lipid Production in Diatoms (Bacillariophyta).</title>
        <authorList>
            <person name="Roberts W.R."/>
            <person name="Downey K.M."/>
            <person name="Ruck E.C."/>
            <person name="Traller J.C."/>
            <person name="Alverson A.J."/>
        </authorList>
    </citation>
    <scope>NUCLEOTIDE SEQUENCE [LARGE SCALE GENOMIC DNA]</scope>
    <source>
        <strain evidence="8 9">CCMP332</strain>
    </source>
</reference>
<keyword evidence="2 4" id="KW-0863">Zinc-finger</keyword>
<sequence>MDESNDDADIKLIEPGPKRKSKFWAYFKAYDLEHHPDKSHTARCSLCGKDISVKQGTGGLLRHLQHIHAKDSEELNTIAAAYPSRASEAANSPAGVDEGGKKNAKPPTPKKPRLSVPVANVEVVEAKIKREEHNLKMWRDAREELKRLKQELKEAEDDEDVQELEADILGFKNRKASFARLLGFD</sequence>
<evidence type="ECO:0000313" key="9">
    <source>
        <dbReference type="Proteomes" id="UP001516023"/>
    </source>
</evidence>
<dbReference type="AlphaFoldDB" id="A0ABD3PK86"/>
<evidence type="ECO:0000256" key="4">
    <source>
        <dbReference type="PROSITE-ProRule" id="PRU00027"/>
    </source>
</evidence>
<dbReference type="EMBL" id="JABMIG020000169">
    <property type="protein sequence ID" value="KAL3787761.1"/>
    <property type="molecule type" value="Genomic_DNA"/>
</dbReference>
<dbReference type="SUPFAM" id="SSF57667">
    <property type="entry name" value="beta-beta-alpha zinc fingers"/>
    <property type="match status" value="1"/>
</dbReference>
<feature type="region of interest" description="Disordered" evidence="6">
    <location>
        <begin position="84"/>
        <end position="116"/>
    </location>
</feature>
<feature type="coiled-coil region" evidence="5">
    <location>
        <begin position="121"/>
        <end position="165"/>
    </location>
</feature>
<protein>
    <recommendedName>
        <fullName evidence="7">BED-type domain-containing protein</fullName>
    </recommendedName>
</protein>
<accession>A0ABD3PK86</accession>
<dbReference type="InterPro" id="IPR003656">
    <property type="entry name" value="Znf_BED"/>
</dbReference>
<evidence type="ECO:0000256" key="3">
    <source>
        <dbReference type="ARBA" id="ARBA00022833"/>
    </source>
</evidence>
<organism evidence="8 9">
    <name type="scientific">Cyclotella cryptica</name>
    <dbReference type="NCBI Taxonomy" id="29204"/>
    <lineage>
        <taxon>Eukaryota</taxon>
        <taxon>Sar</taxon>
        <taxon>Stramenopiles</taxon>
        <taxon>Ochrophyta</taxon>
        <taxon>Bacillariophyta</taxon>
        <taxon>Coscinodiscophyceae</taxon>
        <taxon>Thalassiosirophycidae</taxon>
        <taxon>Stephanodiscales</taxon>
        <taxon>Stephanodiscaceae</taxon>
        <taxon>Cyclotella</taxon>
    </lineage>
</organism>
<dbReference type="InterPro" id="IPR036236">
    <property type="entry name" value="Znf_C2H2_sf"/>
</dbReference>
<comment type="caution">
    <text evidence="8">The sequence shown here is derived from an EMBL/GenBank/DDBJ whole genome shotgun (WGS) entry which is preliminary data.</text>
</comment>
<gene>
    <name evidence="8" type="ORF">HJC23_009812</name>
</gene>
<keyword evidence="1" id="KW-0479">Metal-binding</keyword>
<keyword evidence="9" id="KW-1185">Reference proteome</keyword>
<dbReference type="Pfam" id="PF02892">
    <property type="entry name" value="zf-BED"/>
    <property type="match status" value="1"/>
</dbReference>
<dbReference type="SMART" id="SM00614">
    <property type="entry name" value="ZnF_BED"/>
    <property type="match status" value="1"/>
</dbReference>